<gene>
    <name evidence="1" type="ORF">DSTB1V02_LOCUS1178</name>
</gene>
<name>A0A7R9A2U4_9CRUS</name>
<keyword evidence="2" id="KW-1185">Reference proteome</keyword>
<dbReference type="AlphaFoldDB" id="A0A7R9A2U4"/>
<sequence length="508" mass="55000">MAVSVYGFQPPPAYGALGGMTVPTGPQAVPPNYRNPENHQFLFSQSRMQCPHPMCKCRTGSLKMKSYSVSGRNMLKSQALPAYGRRICEYGNYHVDAKYTKPLTVDTATEYELPRHLYPPKHSEPILMIHPGYRKYLEIKHKFARMKHMSTSATSLMNHDVHFRSASHCSSVCDSSQSMAGHVRHSSVPVLDFRGFSGADGACHKRPSQMKPSKSTLCLNTMGPGAYVTDAIYGGTPALPSSSSSSFRSVMAERCVDSGCDVNPFKRPKSDAVITNVPYSQPYHDSGFLLASANGSGNPSLSNKENACGLEVGQAKESSVYDETPGPIVNVTRSSLPPPPPPYSVAVTSNRPISESLLPASKQANGYSLPKNPYNQKMGFDFPSSKGNSLSYAQGADSGFCTPDAINGGSSLPFLPEGLKPMHAVFTLIVPARHACENRFLSSLPLNCGIVPGTIDKGREKKISSRTHLFPSNGPLFEMGERGRDFLEMRFGLSGRRIGVQTVGAPHA</sequence>
<dbReference type="OrthoDB" id="6369083at2759"/>
<dbReference type="EMBL" id="CAJPEV010000106">
    <property type="protein sequence ID" value="CAG0880659.1"/>
    <property type="molecule type" value="Genomic_DNA"/>
</dbReference>
<proteinExistence type="predicted"/>
<accession>A0A7R9A2U4</accession>
<protein>
    <submittedName>
        <fullName evidence="1">Uncharacterized protein</fullName>
    </submittedName>
</protein>
<evidence type="ECO:0000313" key="2">
    <source>
        <dbReference type="Proteomes" id="UP000677054"/>
    </source>
</evidence>
<dbReference type="EMBL" id="LR899623">
    <property type="protein sequence ID" value="CAD7241178.1"/>
    <property type="molecule type" value="Genomic_DNA"/>
</dbReference>
<reference evidence="1" key="1">
    <citation type="submission" date="2020-11" db="EMBL/GenBank/DDBJ databases">
        <authorList>
            <person name="Tran Van P."/>
        </authorList>
    </citation>
    <scope>NUCLEOTIDE SEQUENCE</scope>
</reference>
<dbReference type="Proteomes" id="UP000677054">
    <property type="component" value="Unassembled WGS sequence"/>
</dbReference>
<evidence type="ECO:0000313" key="1">
    <source>
        <dbReference type="EMBL" id="CAD7241178.1"/>
    </source>
</evidence>
<organism evidence="1">
    <name type="scientific">Darwinula stevensoni</name>
    <dbReference type="NCBI Taxonomy" id="69355"/>
    <lineage>
        <taxon>Eukaryota</taxon>
        <taxon>Metazoa</taxon>
        <taxon>Ecdysozoa</taxon>
        <taxon>Arthropoda</taxon>
        <taxon>Crustacea</taxon>
        <taxon>Oligostraca</taxon>
        <taxon>Ostracoda</taxon>
        <taxon>Podocopa</taxon>
        <taxon>Podocopida</taxon>
        <taxon>Darwinulocopina</taxon>
        <taxon>Darwinuloidea</taxon>
        <taxon>Darwinulidae</taxon>
        <taxon>Darwinula</taxon>
    </lineage>
</organism>